<protein>
    <submittedName>
        <fullName evidence="2">Uncharacterized protein</fullName>
    </submittedName>
</protein>
<dbReference type="EMBL" id="CAACVS010000131">
    <property type="protein sequence ID" value="VEU37573.1"/>
    <property type="molecule type" value="Genomic_DNA"/>
</dbReference>
<feature type="compositionally biased region" description="Basic and acidic residues" evidence="1">
    <location>
        <begin position="168"/>
        <end position="185"/>
    </location>
</feature>
<accession>A0A448Z6B5</accession>
<feature type="compositionally biased region" description="Basic and acidic residues" evidence="1">
    <location>
        <begin position="366"/>
        <end position="377"/>
    </location>
</feature>
<organism evidence="2 3">
    <name type="scientific">Pseudo-nitzschia multistriata</name>
    <dbReference type="NCBI Taxonomy" id="183589"/>
    <lineage>
        <taxon>Eukaryota</taxon>
        <taxon>Sar</taxon>
        <taxon>Stramenopiles</taxon>
        <taxon>Ochrophyta</taxon>
        <taxon>Bacillariophyta</taxon>
        <taxon>Bacillariophyceae</taxon>
        <taxon>Bacillariophycidae</taxon>
        <taxon>Bacillariales</taxon>
        <taxon>Bacillariaceae</taxon>
        <taxon>Pseudo-nitzschia</taxon>
    </lineage>
</organism>
<feature type="region of interest" description="Disordered" evidence="1">
    <location>
        <begin position="343"/>
        <end position="377"/>
    </location>
</feature>
<feature type="compositionally biased region" description="Basic and acidic residues" evidence="1">
    <location>
        <begin position="121"/>
        <end position="132"/>
    </location>
</feature>
<feature type="region of interest" description="Disordered" evidence="1">
    <location>
        <begin position="99"/>
        <end position="186"/>
    </location>
</feature>
<keyword evidence="3" id="KW-1185">Reference proteome</keyword>
<feature type="compositionally biased region" description="Basic and acidic residues" evidence="1">
    <location>
        <begin position="343"/>
        <end position="356"/>
    </location>
</feature>
<gene>
    <name evidence="2" type="ORF">PSNMU_V1.4_AUG-EV-PASAV3_0043770</name>
</gene>
<reference evidence="2 3" key="1">
    <citation type="submission" date="2019-01" db="EMBL/GenBank/DDBJ databases">
        <authorList>
            <person name="Ferrante I. M."/>
        </authorList>
    </citation>
    <scope>NUCLEOTIDE SEQUENCE [LARGE SCALE GENOMIC DNA]</scope>
    <source>
        <strain evidence="2 3">B856</strain>
    </source>
</reference>
<dbReference type="AlphaFoldDB" id="A0A448Z6B5"/>
<evidence type="ECO:0000313" key="3">
    <source>
        <dbReference type="Proteomes" id="UP000291116"/>
    </source>
</evidence>
<evidence type="ECO:0000256" key="1">
    <source>
        <dbReference type="SAM" id="MobiDB-lite"/>
    </source>
</evidence>
<feature type="region of interest" description="Disordered" evidence="1">
    <location>
        <begin position="228"/>
        <end position="275"/>
    </location>
</feature>
<feature type="compositionally biased region" description="Basic and acidic residues" evidence="1">
    <location>
        <begin position="228"/>
        <end position="241"/>
    </location>
</feature>
<sequence length="444" mass="47201">MKKRIIVAANRSVLDLFQGAVDPFEVGGKGGDPGIHVPWHDVVFLSLVFLELAGIGLGPCSAFLGGSDVDLVALELDDLSVDAGHHPGALADAGPLECEAEPEQNVGDGSGQKGHRKGRRHELPCDGSHDGGNECPEQPCGEKGLGRIGDPKDIFVPGLELDGGDAGNDEKTERHAHLTADHESGKVAPVALEKDVAGSLGPGRPGTFCLGHTGHGKESDLHALEHTDHGHEEEKEQDRQPAGDAFPHGGLAVENGVQGDSKGEAQNGSRHEDACPEEDVLYQTSWWFLGFERLASGPREKYLDGVATVQETGDLDQPGGLHGKVGKEVIDVVQHAPRGVHLGRDLSDHGRHEKDGQSGVQENLVDGDRHAQNRQGRIDGVDAEVLYKDQGQHHKLASHQVPIECFAFVDDGHDLVGGGVAFLVELHIHGGETNERRLSSLNHG</sequence>
<proteinExistence type="predicted"/>
<dbReference type="Proteomes" id="UP000291116">
    <property type="component" value="Unassembled WGS sequence"/>
</dbReference>
<evidence type="ECO:0000313" key="2">
    <source>
        <dbReference type="EMBL" id="VEU37573.1"/>
    </source>
</evidence>
<name>A0A448Z6B5_9STRA</name>